<protein>
    <submittedName>
        <fullName evidence="3">Lipid-A-disaccharide synthase N-terminal domain-containing protein</fullName>
    </submittedName>
</protein>
<comment type="caution">
    <text evidence="3">The sequence shown here is derived from an EMBL/GenBank/DDBJ whole genome shotgun (WGS) entry which is preliminary data.</text>
</comment>
<gene>
    <name evidence="3" type="ORF">JM946_07635</name>
</gene>
<dbReference type="EMBL" id="JAEVLS010000002">
    <property type="protein sequence ID" value="MBM0104612.1"/>
    <property type="molecule type" value="Genomic_DNA"/>
</dbReference>
<keyword evidence="4" id="KW-1185">Reference proteome</keyword>
<sequence length="103" mass="11328">MRDVLFVMFGVTVTPWKLVGYTGVFLFAGRWFVQLAASKASGKPVMPTLFWYMSALGSILLLAYFIFGKNDSVGVMSNLFPLFVALYNLYLDGKNKKGAAALG</sequence>
<proteinExistence type="predicted"/>
<feature type="transmembrane region" description="Helical" evidence="1">
    <location>
        <begin position="6"/>
        <end position="28"/>
    </location>
</feature>
<evidence type="ECO:0000256" key="1">
    <source>
        <dbReference type="SAM" id="Phobius"/>
    </source>
</evidence>
<dbReference type="SMART" id="SM01259">
    <property type="entry name" value="LAB_N"/>
    <property type="match status" value="1"/>
</dbReference>
<keyword evidence="1" id="KW-0472">Membrane</keyword>
<dbReference type="InterPro" id="IPR011499">
    <property type="entry name" value="Lipid_A_biosynth_N"/>
</dbReference>
<reference evidence="3 4" key="1">
    <citation type="journal article" date="2021" name="Int. J. Syst. Evol. Microbiol.">
        <title>Steroidobacter gossypii sp. nov., isolated from soil of cotton cropping field.</title>
        <authorList>
            <person name="Huang R."/>
            <person name="Yang S."/>
            <person name="Zhen C."/>
            <person name="Liu W."/>
        </authorList>
    </citation>
    <scope>NUCLEOTIDE SEQUENCE [LARGE SCALE GENOMIC DNA]</scope>
    <source>
        <strain evidence="3 4">S1-65</strain>
    </source>
</reference>
<dbReference type="Pfam" id="PF07578">
    <property type="entry name" value="LAB_N"/>
    <property type="match status" value="1"/>
</dbReference>
<name>A0ABS1WUI2_9GAMM</name>
<evidence type="ECO:0000313" key="4">
    <source>
        <dbReference type="Proteomes" id="UP000661077"/>
    </source>
</evidence>
<evidence type="ECO:0000313" key="3">
    <source>
        <dbReference type="EMBL" id="MBM0104612.1"/>
    </source>
</evidence>
<feature type="transmembrane region" description="Helical" evidence="1">
    <location>
        <begin position="73"/>
        <end position="91"/>
    </location>
</feature>
<accession>A0ABS1WUI2</accession>
<keyword evidence="1" id="KW-0812">Transmembrane</keyword>
<dbReference type="Proteomes" id="UP000661077">
    <property type="component" value="Unassembled WGS sequence"/>
</dbReference>
<keyword evidence="1" id="KW-1133">Transmembrane helix</keyword>
<feature type="transmembrane region" description="Helical" evidence="1">
    <location>
        <begin position="49"/>
        <end position="67"/>
    </location>
</feature>
<feature type="domain" description="Lipid A biosynthesis N-terminal" evidence="2">
    <location>
        <begin position="19"/>
        <end position="91"/>
    </location>
</feature>
<dbReference type="RefSeq" id="WP_203166611.1">
    <property type="nucleotide sequence ID" value="NZ_JAEVLS010000002.1"/>
</dbReference>
<evidence type="ECO:0000259" key="2">
    <source>
        <dbReference type="SMART" id="SM01259"/>
    </source>
</evidence>
<organism evidence="3 4">
    <name type="scientific">Steroidobacter gossypii</name>
    <dbReference type="NCBI Taxonomy" id="2805490"/>
    <lineage>
        <taxon>Bacteria</taxon>
        <taxon>Pseudomonadati</taxon>
        <taxon>Pseudomonadota</taxon>
        <taxon>Gammaproteobacteria</taxon>
        <taxon>Steroidobacterales</taxon>
        <taxon>Steroidobacteraceae</taxon>
        <taxon>Steroidobacter</taxon>
    </lineage>
</organism>